<dbReference type="NCBIfam" id="NF009940">
    <property type="entry name" value="PRK13403.1"/>
    <property type="match status" value="1"/>
</dbReference>
<comment type="caution">
    <text evidence="10">Lacks conserved residue(s) required for the propagation of feature annotation.</text>
</comment>
<dbReference type="InterPro" id="IPR013023">
    <property type="entry name" value="KARI"/>
</dbReference>
<keyword evidence="7 10" id="KW-0460">Magnesium</keyword>
<dbReference type="GO" id="GO:0009097">
    <property type="term" value="P:isoleucine biosynthetic process"/>
    <property type="evidence" value="ECO:0007669"/>
    <property type="project" value="UniProtKB-UniRule"/>
</dbReference>
<feature type="binding site" evidence="10">
    <location>
        <begin position="25"/>
        <end position="28"/>
    </location>
    <ligand>
        <name>NADP(+)</name>
        <dbReference type="ChEBI" id="CHEBI:58349"/>
    </ligand>
</feature>
<evidence type="ECO:0000256" key="3">
    <source>
        <dbReference type="ARBA" id="ARBA00004885"/>
    </source>
</evidence>
<sequence length="344" mass="37802">MSKVLYEKDIQKEVLQGKKIAVIGYGSQGHAHALNLRESGYDVVIGLRAGKSQQKAEEDGFTVYPVAEAVSESDVIMILLPDENQKQVYEESIKPNLAAGNALVFAHGFNVHFSQIVPPSDVDVFLVAPKGPGHLVRRTYESGAGVPALYGVYQDYTGSAKELALAYAQGIGAGRAGILETSFQEETETDLFGEQAVLCGGVTSLVKAGFETLTEAGYQPEVAYFECMHELKLIVDLLYEGGLENMRYSISDTAQWGDFVSGPRVVNEDTKARMKDVLTDIQTGKFAKDWILENQAGRPQFNAINAAENKHQIETVGRELRDLMPFVKQPIQTKQKEVKQHVTN</sequence>
<dbReference type="InterPro" id="IPR036291">
    <property type="entry name" value="NAD(P)-bd_dom_sf"/>
</dbReference>
<keyword evidence="9 10" id="KW-0100">Branched-chain amino acid biosynthesis</keyword>
<dbReference type="PANTHER" id="PTHR21371:SF1">
    <property type="entry name" value="KETOL-ACID REDUCTOISOMERASE, MITOCHONDRIAL"/>
    <property type="match status" value="1"/>
</dbReference>
<evidence type="ECO:0000256" key="10">
    <source>
        <dbReference type="HAMAP-Rule" id="MF_00435"/>
    </source>
</evidence>
<proteinExistence type="inferred from homology"/>
<dbReference type="InterPro" id="IPR013116">
    <property type="entry name" value="KARI_N"/>
</dbReference>
<comment type="catalytic activity">
    <reaction evidence="10">
        <text>(2R)-2,3-dihydroxy-3-methylbutanoate + NADP(+) = (2S)-2-acetolactate + NADPH + H(+)</text>
        <dbReference type="Rhea" id="RHEA:22068"/>
        <dbReference type="ChEBI" id="CHEBI:15378"/>
        <dbReference type="ChEBI" id="CHEBI:49072"/>
        <dbReference type="ChEBI" id="CHEBI:57783"/>
        <dbReference type="ChEBI" id="CHEBI:58349"/>
        <dbReference type="ChEBI" id="CHEBI:58476"/>
        <dbReference type="EC" id="1.1.1.86"/>
    </reaction>
</comment>
<dbReference type="UniPathway" id="UPA00047">
    <property type="reaction ID" value="UER00056"/>
</dbReference>
<evidence type="ECO:0000259" key="13">
    <source>
        <dbReference type="PROSITE" id="PS51851"/>
    </source>
</evidence>
<feature type="domain" description="KARI C-terminal knotted" evidence="13">
    <location>
        <begin position="182"/>
        <end position="327"/>
    </location>
</feature>
<dbReference type="GO" id="GO:0000287">
    <property type="term" value="F:magnesium ion binding"/>
    <property type="evidence" value="ECO:0007669"/>
    <property type="project" value="UniProtKB-UniRule"/>
</dbReference>
<dbReference type="Pfam" id="PF07991">
    <property type="entry name" value="KARI_N"/>
    <property type="match status" value="1"/>
</dbReference>
<feature type="binding site" evidence="10 11">
    <location>
        <position position="230"/>
    </location>
    <ligand>
        <name>Mg(2+)</name>
        <dbReference type="ChEBI" id="CHEBI:18420"/>
        <label>2</label>
    </ligand>
</feature>
<comment type="function">
    <text evidence="1 10">Involved in the biosynthesis of branched-chain amino acids (BCAA). Catalyzes an alkyl-migration followed by a ketol-acid reduction of (S)-2-acetolactate (S2AL) to yield (R)-2,3-dihydroxy-isovalerate. In the isomerase reaction, S2AL is rearranged via a Mg-dependent methyl migration to produce 3-hydroxy-3-methyl-2-ketobutyrate (HMKB). In the reductase reaction, this 2-ketoacid undergoes a metal-dependent reduction by NADPH to yield (R)-2,3-dihydroxy-isovalerate.</text>
</comment>
<dbReference type="GO" id="GO:0004455">
    <property type="term" value="F:ketol-acid reductoisomerase activity"/>
    <property type="evidence" value="ECO:0007669"/>
    <property type="project" value="UniProtKB-UniRule"/>
</dbReference>
<evidence type="ECO:0000256" key="1">
    <source>
        <dbReference type="ARBA" id="ARBA00002172"/>
    </source>
</evidence>
<keyword evidence="5 10" id="KW-0028">Amino-acid biosynthesis</keyword>
<reference evidence="15" key="1">
    <citation type="submission" date="2017-11" db="EMBL/GenBank/DDBJ databases">
        <authorList>
            <person name="Zhu W."/>
        </authorList>
    </citation>
    <scope>NUCLEOTIDE SEQUENCE [LARGE SCALE GENOMIC DNA]</scope>
    <source>
        <strain evidence="15">CAU 1051</strain>
    </source>
</reference>
<keyword evidence="15" id="KW-1185">Reference proteome</keyword>
<evidence type="ECO:0000313" key="14">
    <source>
        <dbReference type="EMBL" id="RDW15572.1"/>
    </source>
</evidence>
<feature type="active site" evidence="10">
    <location>
        <position position="107"/>
    </location>
</feature>
<evidence type="ECO:0000256" key="11">
    <source>
        <dbReference type="PROSITE-ProRule" id="PRU01198"/>
    </source>
</evidence>
<dbReference type="NCBIfam" id="NF004017">
    <property type="entry name" value="PRK05479.1"/>
    <property type="match status" value="1"/>
</dbReference>
<gene>
    <name evidence="10" type="primary">ilvC</name>
    <name evidence="14" type="ORF">CWR45_17505</name>
</gene>
<comment type="catalytic activity">
    <reaction evidence="10">
        <text>(2R,3R)-2,3-dihydroxy-3-methylpentanoate + NADP(+) = (S)-2-ethyl-2-hydroxy-3-oxobutanoate + NADPH + H(+)</text>
        <dbReference type="Rhea" id="RHEA:13493"/>
        <dbReference type="ChEBI" id="CHEBI:15378"/>
        <dbReference type="ChEBI" id="CHEBI:49256"/>
        <dbReference type="ChEBI" id="CHEBI:49258"/>
        <dbReference type="ChEBI" id="CHEBI:57783"/>
        <dbReference type="ChEBI" id="CHEBI:58349"/>
        <dbReference type="EC" id="1.1.1.86"/>
    </reaction>
</comment>
<protein>
    <recommendedName>
        <fullName evidence="10">Ketol-acid reductoisomerase (NADP(+))</fullName>
        <shortName evidence="10">KARI</shortName>
        <ecNumber evidence="10">1.1.1.86</ecNumber>
    </recommendedName>
    <alternativeName>
        <fullName evidence="10">Acetohydroxy-acid isomeroreductase</fullName>
        <shortName evidence="10">AHIR</shortName>
    </alternativeName>
    <alternativeName>
        <fullName evidence="10">Alpha-keto-beta-hydroxylacyl reductoisomerase</fullName>
    </alternativeName>
</protein>
<evidence type="ECO:0000256" key="2">
    <source>
        <dbReference type="ARBA" id="ARBA00004864"/>
    </source>
</evidence>
<comment type="pathway">
    <text evidence="3 10">Amino-acid biosynthesis; L-isoleucine biosynthesis; L-isoleucine from 2-oxobutanoate: step 2/4.</text>
</comment>
<dbReference type="AlphaFoldDB" id="A0A3D8PIU7"/>
<dbReference type="Gene3D" id="6.10.240.10">
    <property type="match status" value="1"/>
</dbReference>
<evidence type="ECO:0000259" key="12">
    <source>
        <dbReference type="PROSITE" id="PS51850"/>
    </source>
</evidence>
<feature type="binding site" evidence="10 11">
    <location>
        <position position="190"/>
    </location>
    <ligand>
        <name>Mg(2+)</name>
        <dbReference type="ChEBI" id="CHEBI:18420"/>
        <label>2</label>
    </ligand>
</feature>
<dbReference type="EMBL" id="PIOD01000025">
    <property type="protein sequence ID" value="RDW15572.1"/>
    <property type="molecule type" value="Genomic_DNA"/>
</dbReference>
<dbReference type="InterPro" id="IPR008927">
    <property type="entry name" value="6-PGluconate_DH-like_C_sf"/>
</dbReference>
<dbReference type="PROSITE" id="PS51850">
    <property type="entry name" value="KARI_N"/>
    <property type="match status" value="1"/>
</dbReference>
<feature type="binding site" evidence="10 11">
    <location>
        <position position="251"/>
    </location>
    <ligand>
        <name>substrate</name>
    </ligand>
</feature>
<comment type="pathway">
    <text evidence="2 10">Amino-acid biosynthesis; L-valine biosynthesis; L-valine from pyruvate: step 2/4.</text>
</comment>
<dbReference type="Pfam" id="PF01450">
    <property type="entry name" value="KARI_C"/>
    <property type="match status" value="1"/>
</dbReference>
<feature type="binding site" evidence="10 11">
    <location>
        <position position="194"/>
    </location>
    <ligand>
        <name>Mg(2+)</name>
        <dbReference type="ChEBI" id="CHEBI:18420"/>
        <label>1</label>
    </ligand>
</feature>
<dbReference type="PIRSF" id="PIRSF000116">
    <property type="entry name" value="IlvC_gammaproteo"/>
    <property type="match status" value="1"/>
</dbReference>
<dbReference type="SUPFAM" id="SSF51735">
    <property type="entry name" value="NAD(P)-binding Rossmann-fold domains"/>
    <property type="match status" value="1"/>
</dbReference>
<feature type="binding site" evidence="10 11">
    <location>
        <position position="226"/>
    </location>
    <ligand>
        <name>Mg(2+)</name>
        <dbReference type="ChEBI" id="CHEBI:18420"/>
        <label>2</label>
    </ligand>
</feature>
<keyword evidence="8 10" id="KW-0560">Oxidoreductase</keyword>
<feature type="binding site" evidence="10">
    <location>
        <position position="48"/>
    </location>
    <ligand>
        <name>NADP(+)</name>
        <dbReference type="ChEBI" id="CHEBI:58349"/>
    </ligand>
</feature>
<dbReference type="GO" id="GO:0050661">
    <property type="term" value="F:NADP binding"/>
    <property type="evidence" value="ECO:0007669"/>
    <property type="project" value="InterPro"/>
</dbReference>
<dbReference type="Proteomes" id="UP000256520">
    <property type="component" value="Unassembled WGS sequence"/>
</dbReference>
<comment type="cofactor">
    <cofactor evidence="10">
        <name>Mg(2+)</name>
        <dbReference type="ChEBI" id="CHEBI:18420"/>
    </cofactor>
    <text evidence="10">Binds 2 magnesium ions per subunit.</text>
</comment>
<evidence type="ECO:0000256" key="9">
    <source>
        <dbReference type="ARBA" id="ARBA00023304"/>
    </source>
</evidence>
<evidence type="ECO:0000256" key="5">
    <source>
        <dbReference type="ARBA" id="ARBA00022605"/>
    </source>
</evidence>
<dbReference type="GO" id="GO:0005829">
    <property type="term" value="C:cytosol"/>
    <property type="evidence" value="ECO:0007669"/>
    <property type="project" value="TreeGrafter"/>
</dbReference>
<evidence type="ECO:0000256" key="8">
    <source>
        <dbReference type="ARBA" id="ARBA00023002"/>
    </source>
</evidence>
<dbReference type="InterPro" id="IPR000506">
    <property type="entry name" value="KARI_C"/>
</dbReference>
<feature type="binding site" evidence="10 11">
    <location>
        <position position="190"/>
    </location>
    <ligand>
        <name>Mg(2+)</name>
        <dbReference type="ChEBI" id="CHEBI:18420"/>
        <label>1</label>
    </ligand>
</feature>
<keyword evidence="14" id="KW-0413">Isomerase</keyword>
<feature type="binding site" evidence="10">
    <location>
        <position position="52"/>
    </location>
    <ligand>
        <name>NADP(+)</name>
        <dbReference type="ChEBI" id="CHEBI:58349"/>
    </ligand>
</feature>
<comment type="caution">
    <text evidence="14">The sequence shown here is derived from an EMBL/GenBank/DDBJ whole genome shotgun (WGS) entry which is preliminary data.</text>
</comment>
<dbReference type="InterPro" id="IPR014359">
    <property type="entry name" value="KARI_prok"/>
</dbReference>
<dbReference type="PROSITE" id="PS51851">
    <property type="entry name" value="KARI_C"/>
    <property type="match status" value="1"/>
</dbReference>
<accession>A0A3D8PIU7</accession>
<feature type="domain" description="KARI N-terminal Rossmann" evidence="12">
    <location>
        <begin position="2"/>
        <end position="181"/>
    </location>
</feature>
<dbReference type="NCBIfam" id="TIGR00465">
    <property type="entry name" value="ilvC"/>
    <property type="match status" value="1"/>
</dbReference>
<dbReference type="PANTHER" id="PTHR21371">
    <property type="entry name" value="KETOL-ACID REDUCTOISOMERASE, MITOCHONDRIAL"/>
    <property type="match status" value="1"/>
</dbReference>
<dbReference type="HAMAP" id="MF_00435">
    <property type="entry name" value="IlvC"/>
    <property type="match status" value="1"/>
</dbReference>
<evidence type="ECO:0000256" key="4">
    <source>
        <dbReference type="ARBA" id="ARBA00010318"/>
    </source>
</evidence>
<dbReference type="GO" id="GO:0016853">
    <property type="term" value="F:isomerase activity"/>
    <property type="evidence" value="ECO:0007669"/>
    <property type="project" value="UniProtKB-KW"/>
</dbReference>
<dbReference type="RefSeq" id="WP_115751135.1">
    <property type="nucleotide sequence ID" value="NZ_PIOD01000025.1"/>
</dbReference>
<comment type="similarity">
    <text evidence="4 10 11">Belongs to the ketol-acid reductoisomerase family.</text>
</comment>
<evidence type="ECO:0000256" key="6">
    <source>
        <dbReference type="ARBA" id="ARBA00022723"/>
    </source>
</evidence>
<dbReference type="EC" id="1.1.1.86" evidence="10"/>
<evidence type="ECO:0000256" key="7">
    <source>
        <dbReference type="ARBA" id="ARBA00022842"/>
    </source>
</evidence>
<dbReference type="SUPFAM" id="SSF48179">
    <property type="entry name" value="6-phosphogluconate dehydrogenase C-terminal domain-like"/>
    <property type="match status" value="1"/>
</dbReference>
<keyword evidence="10" id="KW-0521">NADP</keyword>
<dbReference type="UniPathway" id="UPA00049">
    <property type="reaction ID" value="UER00060"/>
</dbReference>
<organism evidence="14 15">
    <name type="scientific">Oceanobacillus chungangensis</name>
    <dbReference type="NCBI Taxonomy" id="1229152"/>
    <lineage>
        <taxon>Bacteria</taxon>
        <taxon>Bacillati</taxon>
        <taxon>Bacillota</taxon>
        <taxon>Bacilli</taxon>
        <taxon>Bacillales</taxon>
        <taxon>Bacillaceae</taxon>
        <taxon>Oceanobacillus</taxon>
    </lineage>
</organism>
<evidence type="ECO:0000313" key="15">
    <source>
        <dbReference type="Proteomes" id="UP000256520"/>
    </source>
</evidence>
<dbReference type="GO" id="GO:0009099">
    <property type="term" value="P:L-valine biosynthetic process"/>
    <property type="evidence" value="ECO:0007669"/>
    <property type="project" value="UniProtKB-UniRule"/>
</dbReference>
<dbReference type="FunFam" id="3.40.50.720:FF:000023">
    <property type="entry name" value="Ketol-acid reductoisomerase (NADP(+))"/>
    <property type="match status" value="1"/>
</dbReference>
<dbReference type="OrthoDB" id="9804088at2"/>
<feature type="binding site" evidence="10">
    <location>
        <position position="133"/>
    </location>
    <ligand>
        <name>NADP(+)</name>
        <dbReference type="ChEBI" id="CHEBI:58349"/>
    </ligand>
</feature>
<name>A0A3D8PIU7_9BACI</name>
<keyword evidence="6 10" id="KW-0479">Metal-binding</keyword>
<dbReference type="Gene3D" id="3.40.50.720">
    <property type="entry name" value="NAD(P)-binding Rossmann-like Domain"/>
    <property type="match status" value="1"/>
</dbReference>